<dbReference type="NCBIfam" id="TIGR01068">
    <property type="entry name" value="thioredoxin"/>
    <property type="match status" value="1"/>
</dbReference>
<feature type="domain" description="Thioredoxin" evidence="10">
    <location>
        <begin position="1"/>
        <end position="108"/>
    </location>
</feature>
<dbReference type="InterPro" id="IPR036249">
    <property type="entry name" value="Thioredoxin-like_sf"/>
</dbReference>
<dbReference type="Pfam" id="PF00085">
    <property type="entry name" value="Thioredoxin"/>
    <property type="match status" value="1"/>
</dbReference>
<feature type="active site" description="Nucleophile" evidence="8">
    <location>
        <position position="36"/>
    </location>
</feature>
<feature type="site" description="Contributes to redox potential value" evidence="8">
    <location>
        <position position="35"/>
    </location>
</feature>
<accession>A0A1A8XQG7</accession>
<dbReference type="Gene3D" id="3.40.30.10">
    <property type="entry name" value="Glutaredoxin"/>
    <property type="match status" value="1"/>
</dbReference>
<dbReference type="PRINTS" id="PR00421">
    <property type="entry name" value="THIOREDOXIN"/>
</dbReference>
<evidence type="ECO:0000259" key="10">
    <source>
        <dbReference type="PROSITE" id="PS51352"/>
    </source>
</evidence>
<evidence type="ECO:0000313" key="12">
    <source>
        <dbReference type="Proteomes" id="UP000199169"/>
    </source>
</evidence>
<evidence type="ECO:0000256" key="1">
    <source>
        <dbReference type="ARBA" id="ARBA00008987"/>
    </source>
</evidence>
<dbReference type="EMBL" id="FLQX01000106">
    <property type="protein sequence ID" value="SBT06193.1"/>
    <property type="molecule type" value="Genomic_DNA"/>
</dbReference>
<evidence type="ECO:0000256" key="7">
    <source>
        <dbReference type="PIRNR" id="PIRNR000077"/>
    </source>
</evidence>
<dbReference type="SUPFAM" id="SSF52833">
    <property type="entry name" value="Thioredoxin-like"/>
    <property type="match status" value="1"/>
</dbReference>
<dbReference type="RefSeq" id="WP_186407015.1">
    <property type="nucleotide sequence ID" value="NZ_FLQX01000106.1"/>
</dbReference>
<keyword evidence="5 9" id="KW-0676">Redox-active center</keyword>
<keyword evidence="12" id="KW-1185">Reference proteome</keyword>
<dbReference type="NCBIfam" id="NF006898">
    <property type="entry name" value="PRK09381.1"/>
    <property type="match status" value="1"/>
</dbReference>
<evidence type="ECO:0000313" key="11">
    <source>
        <dbReference type="EMBL" id="SBT06193.1"/>
    </source>
</evidence>
<evidence type="ECO:0000256" key="5">
    <source>
        <dbReference type="ARBA" id="ARBA00023284"/>
    </source>
</evidence>
<dbReference type="CDD" id="cd02947">
    <property type="entry name" value="TRX_family"/>
    <property type="match status" value="1"/>
</dbReference>
<evidence type="ECO:0000256" key="8">
    <source>
        <dbReference type="PIRSR" id="PIRSR000077-1"/>
    </source>
</evidence>
<evidence type="ECO:0000256" key="6">
    <source>
        <dbReference type="NCBIfam" id="TIGR01068"/>
    </source>
</evidence>
<dbReference type="InterPro" id="IPR013766">
    <property type="entry name" value="Thioredoxin_domain"/>
</dbReference>
<evidence type="ECO:0000256" key="4">
    <source>
        <dbReference type="ARBA" id="ARBA00023157"/>
    </source>
</evidence>
<organism evidence="11 12">
    <name type="scientific">Candidatus Accumulibacter aalborgensis</name>
    <dbReference type="NCBI Taxonomy" id="1860102"/>
    <lineage>
        <taxon>Bacteria</taxon>
        <taxon>Pseudomonadati</taxon>
        <taxon>Pseudomonadota</taxon>
        <taxon>Betaproteobacteria</taxon>
        <taxon>Candidatus Accumulibacter</taxon>
    </lineage>
</organism>
<dbReference type="PROSITE" id="PS51352">
    <property type="entry name" value="THIOREDOXIN_2"/>
    <property type="match status" value="1"/>
</dbReference>
<dbReference type="PIRSF" id="PIRSF000077">
    <property type="entry name" value="Thioredoxin"/>
    <property type="match status" value="1"/>
</dbReference>
<dbReference type="PROSITE" id="PS00194">
    <property type="entry name" value="THIOREDOXIN_1"/>
    <property type="match status" value="1"/>
</dbReference>
<dbReference type="GO" id="GO:0005829">
    <property type="term" value="C:cytosol"/>
    <property type="evidence" value="ECO:0007669"/>
    <property type="project" value="TreeGrafter"/>
</dbReference>
<dbReference type="GO" id="GO:0045454">
    <property type="term" value="P:cell redox homeostasis"/>
    <property type="evidence" value="ECO:0007669"/>
    <property type="project" value="TreeGrafter"/>
</dbReference>
<feature type="site" description="Deprotonates C-terminal active site Cys" evidence="8">
    <location>
        <position position="27"/>
    </location>
</feature>
<dbReference type="STRING" id="1860102.ACCAA_300045"/>
<dbReference type="FunFam" id="3.40.30.10:FF:000001">
    <property type="entry name" value="Thioredoxin"/>
    <property type="match status" value="1"/>
</dbReference>
<feature type="disulfide bond" description="Redox-active" evidence="9">
    <location>
        <begin position="33"/>
        <end position="36"/>
    </location>
</feature>
<sequence length="108" mass="11892">MSEHIHHVSDDSFGADVLQSDQPVLVDYWAEWCGPCKMIAPLLEDIATDYAGRLKVAKLNIDDNQKTPASYGIRGIPTLMLFKNGNVEATKVGALSRSQLITFIDSNL</sequence>
<dbReference type="GO" id="GO:0015035">
    <property type="term" value="F:protein-disulfide reductase activity"/>
    <property type="evidence" value="ECO:0007669"/>
    <property type="project" value="UniProtKB-UniRule"/>
</dbReference>
<reference evidence="11 12" key="1">
    <citation type="submission" date="2016-06" db="EMBL/GenBank/DDBJ databases">
        <authorList>
            <person name="Kjaerup R.B."/>
            <person name="Dalgaard T.S."/>
            <person name="Juul-Madsen H.R."/>
        </authorList>
    </citation>
    <scope>NUCLEOTIDE SEQUENCE [LARGE SCALE GENOMIC DNA]</scope>
    <source>
        <strain evidence="11">3</strain>
    </source>
</reference>
<feature type="active site" description="Nucleophile" evidence="8">
    <location>
        <position position="33"/>
    </location>
</feature>
<gene>
    <name evidence="11" type="primary">trxA</name>
    <name evidence="11" type="ORF">ACCAA_300045</name>
</gene>
<evidence type="ECO:0000256" key="2">
    <source>
        <dbReference type="ARBA" id="ARBA00022448"/>
    </source>
</evidence>
<name>A0A1A8XQG7_9PROT</name>
<comment type="similarity">
    <text evidence="1 7">Belongs to the thioredoxin family.</text>
</comment>
<feature type="site" description="Contributes to redox potential value" evidence="8">
    <location>
        <position position="34"/>
    </location>
</feature>
<evidence type="ECO:0000256" key="9">
    <source>
        <dbReference type="PIRSR" id="PIRSR000077-4"/>
    </source>
</evidence>
<dbReference type="PANTHER" id="PTHR45663">
    <property type="entry name" value="GEO12009P1"/>
    <property type="match status" value="1"/>
</dbReference>
<keyword evidence="4 9" id="KW-1015">Disulfide bond</keyword>
<dbReference type="PANTHER" id="PTHR45663:SF11">
    <property type="entry name" value="GEO12009P1"/>
    <property type="match status" value="1"/>
</dbReference>
<dbReference type="InterPro" id="IPR005746">
    <property type="entry name" value="Thioredoxin"/>
</dbReference>
<keyword evidence="3" id="KW-0249">Electron transport</keyword>
<protein>
    <recommendedName>
        <fullName evidence="6 7">Thioredoxin</fullName>
    </recommendedName>
</protein>
<evidence type="ECO:0000256" key="3">
    <source>
        <dbReference type="ARBA" id="ARBA00022982"/>
    </source>
</evidence>
<proteinExistence type="inferred from homology"/>
<keyword evidence="2" id="KW-0813">Transport</keyword>
<dbReference type="InterPro" id="IPR017937">
    <property type="entry name" value="Thioredoxin_CS"/>
</dbReference>
<dbReference type="AlphaFoldDB" id="A0A1A8XQG7"/>
<dbReference type="Proteomes" id="UP000199169">
    <property type="component" value="Unassembled WGS sequence"/>
</dbReference>